<accession>W7XLB2</accession>
<feature type="coiled-coil region" evidence="1">
    <location>
        <begin position="140"/>
        <end position="174"/>
    </location>
</feature>
<reference evidence="3" key="1">
    <citation type="journal article" date="2006" name="PLoS Biol.">
        <title>Macronuclear genome sequence of the ciliate Tetrahymena thermophila, a model eukaryote.</title>
        <authorList>
            <person name="Eisen J.A."/>
            <person name="Coyne R.S."/>
            <person name="Wu M."/>
            <person name="Wu D."/>
            <person name="Thiagarajan M."/>
            <person name="Wortman J.R."/>
            <person name="Badger J.H."/>
            <person name="Ren Q."/>
            <person name="Amedeo P."/>
            <person name="Jones K.M."/>
            <person name="Tallon L.J."/>
            <person name="Delcher A.L."/>
            <person name="Salzberg S.L."/>
            <person name="Silva J.C."/>
            <person name="Haas B.J."/>
            <person name="Majoros W.H."/>
            <person name="Farzad M."/>
            <person name="Carlton J.M."/>
            <person name="Smith R.K. Jr."/>
            <person name="Garg J."/>
            <person name="Pearlman R.E."/>
            <person name="Karrer K.M."/>
            <person name="Sun L."/>
            <person name="Manning G."/>
            <person name="Elde N.C."/>
            <person name="Turkewitz A.P."/>
            <person name="Asai D.J."/>
            <person name="Wilkes D.E."/>
            <person name="Wang Y."/>
            <person name="Cai H."/>
            <person name="Collins K."/>
            <person name="Stewart B.A."/>
            <person name="Lee S.R."/>
            <person name="Wilamowska K."/>
            <person name="Weinberg Z."/>
            <person name="Ruzzo W.L."/>
            <person name="Wloga D."/>
            <person name="Gaertig J."/>
            <person name="Frankel J."/>
            <person name="Tsao C.-C."/>
            <person name="Gorovsky M.A."/>
            <person name="Keeling P.J."/>
            <person name="Waller R.F."/>
            <person name="Patron N.J."/>
            <person name="Cherry J.M."/>
            <person name="Stover N.A."/>
            <person name="Krieger C.J."/>
            <person name="del Toro C."/>
            <person name="Ryder H.F."/>
            <person name="Williamson S.C."/>
            <person name="Barbeau R.A."/>
            <person name="Hamilton E.P."/>
            <person name="Orias E."/>
        </authorList>
    </citation>
    <scope>NUCLEOTIDE SEQUENCE [LARGE SCALE GENOMIC DNA]</scope>
    <source>
        <strain evidence="3">SB210</strain>
    </source>
</reference>
<name>W7XLB2_TETTS</name>
<dbReference type="Proteomes" id="UP000009168">
    <property type="component" value="Unassembled WGS sequence"/>
</dbReference>
<keyword evidence="1" id="KW-0175">Coiled coil</keyword>
<gene>
    <name evidence="2" type="ORF">TTHERM_000157789</name>
</gene>
<dbReference type="RefSeq" id="XP_012651502.1">
    <property type="nucleotide sequence ID" value="XM_012796048.1"/>
</dbReference>
<protein>
    <submittedName>
        <fullName evidence="2">Protoporphyrinogen oxidase family protein</fullName>
    </submittedName>
</protein>
<dbReference type="GeneID" id="24437596"/>
<evidence type="ECO:0000313" key="2">
    <source>
        <dbReference type="EMBL" id="EWS75984.1"/>
    </source>
</evidence>
<organism evidence="2 3">
    <name type="scientific">Tetrahymena thermophila (strain SB210)</name>
    <dbReference type="NCBI Taxonomy" id="312017"/>
    <lineage>
        <taxon>Eukaryota</taxon>
        <taxon>Sar</taxon>
        <taxon>Alveolata</taxon>
        <taxon>Ciliophora</taxon>
        <taxon>Intramacronucleata</taxon>
        <taxon>Oligohymenophorea</taxon>
        <taxon>Hymenostomatida</taxon>
        <taxon>Tetrahymenina</taxon>
        <taxon>Tetrahymenidae</taxon>
        <taxon>Tetrahymena</taxon>
    </lineage>
</organism>
<keyword evidence="3" id="KW-1185">Reference proteome</keyword>
<evidence type="ECO:0000256" key="1">
    <source>
        <dbReference type="SAM" id="Coils"/>
    </source>
</evidence>
<dbReference type="EMBL" id="GG662820">
    <property type="protein sequence ID" value="EWS75984.1"/>
    <property type="molecule type" value="Genomic_DNA"/>
</dbReference>
<dbReference type="AlphaFoldDB" id="W7XLB2"/>
<sequence>MSYNVKKYLKMQEIQQEIKDMKEVEFQNKLNRHKTRQSIISECLEKLKQQTHLTQDEKEDNKRFEGLETQIQQEIKQTLDEYDRRSLIRYQAERNVKEQILCVRDYLKRTGIIEQSKREIQNQQMQYVSPILNMKKLDLATEISQKRQSISNDIKQLKMQRDEAKSNIARLRQESTLSAKNPLYDIKTEENISLNFSKESLTNNRQQMGSLVSQSRFQNFSSNFSNNYSKILSNKNLYN</sequence>
<dbReference type="InParanoid" id="W7XLB2"/>
<dbReference type="KEGG" id="tet:TTHERM_000157789"/>
<evidence type="ECO:0000313" key="3">
    <source>
        <dbReference type="Proteomes" id="UP000009168"/>
    </source>
</evidence>
<proteinExistence type="predicted"/>